<reference evidence="1" key="1">
    <citation type="submission" date="2023-06" db="EMBL/GenBank/DDBJ databases">
        <title>Male Hemibagrus guttatus genome.</title>
        <authorList>
            <person name="Bian C."/>
        </authorList>
    </citation>
    <scope>NUCLEOTIDE SEQUENCE</scope>
    <source>
        <strain evidence="1">Male_cb2023</strain>
        <tissue evidence="1">Muscle</tissue>
    </source>
</reference>
<dbReference type="PANTHER" id="PTHR47510:SF3">
    <property type="entry name" value="ENDO_EXONUCLEASE_PHOSPHATASE DOMAIN-CONTAINING PROTEIN"/>
    <property type="match status" value="1"/>
</dbReference>
<protein>
    <submittedName>
        <fullName evidence="1">Uncharacterized protein</fullName>
    </submittedName>
</protein>
<dbReference type="PANTHER" id="PTHR47510">
    <property type="entry name" value="REVERSE TRANSCRIPTASE DOMAIN-CONTAINING PROTEIN"/>
    <property type="match status" value="1"/>
</dbReference>
<evidence type="ECO:0000313" key="1">
    <source>
        <dbReference type="EMBL" id="KAK3508186.1"/>
    </source>
</evidence>
<proteinExistence type="predicted"/>
<dbReference type="Proteomes" id="UP001274896">
    <property type="component" value="Unassembled WGS sequence"/>
</dbReference>
<dbReference type="AlphaFoldDB" id="A0AAE0UJF5"/>
<name>A0AAE0UJF5_9TELE</name>
<organism evidence="1 2">
    <name type="scientific">Hemibagrus guttatus</name>
    <dbReference type="NCBI Taxonomy" id="175788"/>
    <lineage>
        <taxon>Eukaryota</taxon>
        <taxon>Metazoa</taxon>
        <taxon>Chordata</taxon>
        <taxon>Craniata</taxon>
        <taxon>Vertebrata</taxon>
        <taxon>Euteleostomi</taxon>
        <taxon>Actinopterygii</taxon>
        <taxon>Neopterygii</taxon>
        <taxon>Teleostei</taxon>
        <taxon>Ostariophysi</taxon>
        <taxon>Siluriformes</taxon>
        <taxon>Bagridae</taxon>
        <taxon>Hemibagrus</taxon>
    </lineage>
</organism>
<keyword evidence="2" id="KW-1185">Reference proteome</keyword>
<accession>A0AAE0UJF5</accession>
<dbReference type="EMBL" id="JAUCMX010000028">
    <property type="protein sequence ID" value="KAK3508186.1"/>
    <property type="molecule type" value="Genomic_DNA"/>
</dbReference>
<comment type="caution">
    <text evidence="1">The sequence shown here is derived from an EMBL/GenBank/DDBJ whole genome shotgun (WGS) entry which is preliminary data.</text>
</comment>
<sequence length="283" mass="32648">MEGKEKMSGAEQHAKRKRGDINRISRLSLWGMQIGYETSAVRGKEEDWLFILIMYFHPGHMTMKERVCSPDIELVAVGLRPHYMPREFSHTILITVCILPSVNSVRTCDLLHSVTARLQIRHPDTLYLISADFNHAYLTKTFPTFTHYVDCPTRGYRTLDLMYSHVKGAYSSSAFPPLGRSDHYLIYLLPEYTALVKRQPANVRKVSKWYDEANSALQEYLEATNWEVCCEPLGQNTDRLTDFPNNKHWVTKGIKAVLNDKKCLLGLETERKSRELKDCCLSK</sequence>
<evidence type="ECO:0000313" key="2">
    <source>
        <dbReference type="Proteomes" id="UP001274896"/>
    </source>
</evidence>
<gene>
    <name evidence="1" type="ORF">QTP70_016045</name>
</gene>